<dbReference type="EMBL" id="VEPZ02001782">
    <property type="protein sequence ID" value="KAE8654938.1"/>
    <property type="molecule type" value="Genomic_DNA"/>
</dbReference>
<sequence length="291" mass="32550">MGRVAIKITPGTSTDKLLPSSNLVKTNEHGEFEVQLPFSVSKRVKRINDVRLNWLEAVSRIAMRWPEYHLRMHSVWCRESMEFMFKDLSVVFQQSQNETTSPSFLHYARNYHIPSLQTLFPSLHCARPSRQPTLAESATPRLPIWVVFHSGLDNTIGPGHYGFLRGQRIPTIVTETQTPKASKHSSLLYTCATTITQPTLAESATPRLPYMVVIPLRPRPTNSTGNTRGHPSSFLAISFLRPRIGQRRPSYAGMGTGGYNKVLPRVGGRFGSDLGVGLDPAIIWVWVGACL</sequence>
<evidence type="ECO:0000313" key="1">
    <source>
        <dbReference type="EMBL" id="KAE8654938.1"/>
    </source>
</evidence>
<proteinExistence type="predicted"/>
<name>A0A6A2WBD9_HIBSY</name>
<dbReference type="AlphaFoldDB" id="A0A6A2WBD9"/>
<evidence type="ECO:0000313" key="2">
    <source>
        <dbReference type="Proteomes" id="UP000436088"/>
    </source>
</evidence>
<accession>A0A6A2WBD9</accession>
<protein>
    <submittedName>
        <fullName evidence="1">Uncharacterized protein</fullName>
    </submittedName>
</protein>
<comment type="caution">
    <text evidence="1">The sequence shown here is derived from an EMBL/GenBank/DDBJ whole genome shotgun (WGS) entry which is preliminary data.</text>
</comment>
<gene>
    <name evidence="1" type="ORF">F3Y22_tig00117034pilonHSYRG00233</name>
</gene>
<dbReference type="Proteomes" id="UP000436088">
    <property type="component" value="Unassembled WGS sequence"/>
</dbReference>
<organism evidence="1 2">
    <name type="scientific">Hibiscus syriacus</name>
    <name type="common">Rose of Sharon</name>
    <dbReference type="NCBI Taxonomy" id="106335"/>
    <lineage>
        <taxon>Eukaryota</taxon>
        <taxon>Viridiplantae</taxon>
        <taxon>Streptophyta</taxon>
        <taxon>Embryophyta</taxon>
        <taxon>Tracheophyta</taxon>
        <taxon>Spermatophyta</taxon>
        <taxon>Magnoliopsida</taxon>
        <taxon>eudicotyledons</taxon>
        <taxon>Gunneridae</taxon>
        <taxon>Pentapetalae</taxon>
        <taxon>rosids</taxon>
        <taxon>malvids</taxon>
        <taxon>Malvales</taxon>
        <taxon>Malvaceae</taxon>
        <taxon>Malvoideae</taxon>
        <taxon>Hibiscus</taxon>
    </lineage>
</organism>
<reference evidence="1" key="1">
    <citation type="submission" date="2019-09" db="EMBL/GenBank/DDBJ databases">
        <title>Draft genome information of white flower Hibiscus syriacus.</title>
        <authorList>
            <person name="Kim Y.-M."/>
        </authorList>
    </citation>
    <scope>NUCLEOTIDE SEQUENCE [LARGE SCALE GENOMIC DNA]</scope>
    <source>
        <strain evidence="1">YM2019G1</strain>
    </source>
</reference>
<keyword evidence="2" id="KW-1185">Reference proteome</keyword>